<evidence type="ECO:0000313" key="3">
    <source>
        <dbReference type="Proteomes" id="UP000265520"/>
    </source>
</evidence>
<evidence type="ECO:0000259" key="1">
    <source>
        <dbReference type="Pfam" id="PF13966"/>
    </source>
</evidence>
<sequence length="231" mass="26527">MGIRDLRLVNNALLAKCKWRWGILTEGIGIWRDILLDRYGSLFPTPHLAGRPNGLRGASLWWNDVSLLGTQVDFHSGWFSDGVTKRIGNGTLTSFWFDPWVDGVPLRIRYQSLFQASDQCLDRIVDMGSWVRLSHSDDEWCLRHEPGNNIVNLARVWDSWAATKVIGFSWQLLQDRIPTWQNLSRRRVMIGDSSTSCVFCGAVEETVDHLFVSCDRISPVWYCVSRWLGIE</sequence>
<comment type="caution">
    <text evidence="2">The sequence shown here is derived from an EMBL/GenBank/DDBJ whole genome shotgun (WGS) entry which is preliminary data.</text>
</comment>
<dbReference type="InterPro" id="IPR026960">
    <property type="entry name" value="RVT-Znf"/>
</dbReference>
<organism evidence="2 3">
    <name type="scientific">Trifolium medium</name>
    <dbReference type="NCBI Taxonomy" id="97028"/>
    <lineage>
        <taxon>Eukaryota</taxon>
        <taxon>Viridiplantae</taxon>
        <taxon>Streptophyta</taxon>
        <taxon>Embryophyta</taxon>
        <taxon>Tracheophyta</taxon>
        <taxon>Spermatophyta</taxon>
        <taxon>Magnoliopsida</taxon>
        <taxon>eudicotyledons</taxon>
        <taxon>Gunneridae</taxon>
        <taxon>Pentapetalae</taxon>
        <taxon>rosids</taxon>
        <taxon>fabids</taxon>
        <taxon>Fabales</taxon>
        <taxon>Fabaceae</taxon>
        <taxon>Papilionoideae</taxon>
        <taxon>50 kb inversion clade</taxon>
        <taxon>NPAAA clade</taxon>
        <taxon>Hologalegina</taxon>
        <taxon>IRL clade</taxon>
        <taxon>Trifolieae</taxon>
        <taxon>Trifolium</taxon>
    </lineage>
</organism>
<reference evidence="2 3" key="1">
    <citation type="journal article" date="2018" name="Front. Plant Sci.">
        <title>Red Clover (Trifolium pratense) and Zigzag Clover (T. medium) - A Picture of Genomic Similarities and Differences.</title>
        <authorList>
            <person name="Dluhosova J."/>
            <person name="Istvanek J."/>
            <person name="Nedelnik J."/>
            <person name="Repkova J."/>
        </authorList>
    </citation>
    <scope>NUCLEOTIDE SEQUENCE [LARGE SCALE GENOMIC DNA]</scope>
    <source>
        <strain evidence="3">cv. 10/8</strain>
        <tissue evidence="2">Leaf</tissue>
    </source>
</reference>
<dbReference type="Pfam" id="PF13966">
    <property type="entry name" value="zf-RVT"/>
    <property type="match status" value="1"/>
</dbReference>
<keyword evidence="3" id="KW-1185">Reference proteome</keyword>
<protein>
    <submittedName>
        <fullName evidence="2">Cytochrome P450</fullName>
    </submittedName>
</protein>
<accession>A0A392NT50</accession>
<proteinExistence type="predicted"/>
<name>A0A392NT50_9FABA</name>
<evidence type="ECO:0000313" key="2">
    <source>
        <dbReference type="EMBL" id="MCI03011.1"/>
    </source>
</evidence>
<dbReference type="Proteomes" id="UP000265520">
    <property type="component" value="Unassembled WGS sequence"/>
</dbReference>
<dbReference type="AlphaFoldDB" id="A0A392NT50"/>
<dbReference type="EMBL" id="LXQA010050925">
    <property type="protein sequence ID" value="MCI03011.1"/>
    <property type="molecule type" value="Genomic_DNA"/>
</dbReference>
<feature type="domain" description="Reverse transcriptase zinc-binding" evidence="1">
    <location>
        <begin position="148"/>
        <end position="221"/>
    </location>
</feature>